<organism evidence="1 2">
    <name type="scientific">Strongyloides venezuelensis</name>
    <name type="common">Threadworm</name>
    <dbReference type="NCBI Taxonomy" id="75913"/>
    <lineage>
        <taxon>Eukaryota</taxon>
        <taxon>Metazoa</taxon>
        <taxon>Ecdysozoa</taxon>
        <taxon>Nematoda</taxon>
        <taxon>Chromadorea</taxon>
        <taxon>Rhabditida</taxon>
        <taxon>Tylenchina</taxon>
        <taxon>Panagrolaimomorpha</taxon>
        <taxon>Strongyloidoidea</taxon>
        <taxon>Strongyloididae</taxon>
        <taxon>Strongyloides</taxon>
    </lineage>
</organism>
<dbReference type="Proteomes" id="UP000035680">
    <property type="component" value="Unassembled WGS sequence"/>
</dbReference>
<proteinExistence type="predicted"/>
<evidence type="ECO:0000313" key="1">
    <source>
        <dbReference type="Proteomes" id="UP000035680"/>
    </source>
</evidence>
<keyword evidence="1" id="KW-1185">Reference proteome</keyword>
<reference evidence="2" key="2">
    <citation type="submission" date="2015-08" db="UniProtKB">
        <authorList>
            <consortium name="WormBaseParasite"/>
        </authorList>
    </citation>
    <scope>IDENTIFICATION</scope>
</reference>
<protein>
    <submittedName>
        <fullName evidence="2">Uncharacterized protein</fullName>
    </submittedName>
</protein>
<dbReference type="AlphaFoldDB" id="A0A0K0G5F2"/>
<sequence>MNSKNNDIDKLFKKFNINVTFKNNNALKNEFLFAKTNVIKTNYVETFDNDKPIMTSIYPSNVNYGKDVKNFTNQPIHVKCSDQGS</sequence>
<accession>A0A0K0G5F2</accession>
<evidence type="ECO:0000313" key="2">
    <source>
        <dbReference type="WBParaSite" id="SVE_1996900.1"/>
    </source>
</evidence>
<dbReference type="WBParaSite" id="SVE_1996900.1">
    <property type="protein sequence ID" value="SVE_1996900.1"/>
    <property type="gene ID" value="SVE_1996900"/>
</dbReference>
<name>A0A0K0G5F2_STRVS</name>
<reference evidence="1" key="1">
    <citation type="submission" date="2014-07" db="EMBL/GenBank/DDBJ databases">
        <authorList>
            <person name="Martin A.A"/>
            <person name="De Silva N."/>
        </authorList>
    </citation>
    <scope>NUCLEOTIDE SEQUENCE</scope>
</reference>